<dbReference type="SMART" id="SM00642">
    <property type="entry name" value="Aamy"/>
    <property type="match status" value="1"/>
</dbReference>
<dbReference type="InterPro" id="IPR017853">
    <property type="entry name" value="GH"/>
</dbReference>
<evidence type="ECO:0000259" key="1">
    <source>
        <dbReference type="SMART" id="SM00642"/>
    </source>
</evidence>
<dbReference type="RefSeq" id="WP_289164816.1">
    <property type="nucleotide sequence ID" value="NZ_JASZZN010000013.1"/>
</dbReference>
<dbReference type="InterPro" id="IPR044077">
    <property type="entry name" value="Amylosucrase"/>
</dbReference>
<reference evidence="2 3" key="1">
    <citation type="submission" date="2023-06" db="EMBL/GenBank/DDBJ databases">
        <title>Roseiconus lacunae JC819 isolated from Gulf of Mannar region, Tamil Nadu.</title>
        <authorList>
            <person name="Pk S."/>
            <person name="Ch S."/>
            <person name="Ch V.R."/>
        </authorList>
    </citation>
    <scope>NUCLEOTIDE SEQUENCE [LARGE SCALE GENOMIC DNA]</scope>
    <source>
        <strain evidence="2 3">JC819</strain>
    </source>
</reference>
<keyword evidence="2" id="KW-0378">Hydrolase</keyword>
<dbReference type="Pfam" id="PF00128">
    <property type="entry name" value="Alpha-amylase"/>
    <property type="match status" value="1"/>
</dbReference>
<keyword evidence="3" id="KW-1185">Reference proteome</keyword>
<dbReference type="Proteomes" id="UP001239462">
    <property type="component" value="Unassembled WGS sequence"/>
</dbReference>
<feature type="domain" description="Glycosyl hydrolase family 13 catalytic" evidence="1">
    <location>
        <begin position="120"/>
        <end position="544"/>
    </location>
</feature>
<dbReference type="SUPFAM" id="SSF51445">
    <property type="entry name" value="(Trans)glycosidases"/>
    <property type="match status" value="1"/>
</dbReference>
<dbReference type="PANTHER" id="PTHR10357:SF213">
    <property type="entry name" value="ALPHA AMYLASE CATALYTIC REGION"/>
    <property type="match status" value="1"/>
</dbReference>
<dbReference type="InterPro" id="IPR045857">
    <property type="entry name" value="O16G_dom_2"/>
</dbReference>
<organism evidence="2 3">
    <name type="scientific">Roseiconus lacunae</name>
    <dbReference type="NCBI Taxonomy" id="2605694"/>
    <lineage>
        <taxon>Bacteria</taxon>
        <taxon>Pseudomonadati</taxon>
        <taxon>Planctomycetota</taxon>
        <taxon>Planctomycetia</taxon>
        <taxon>Pirellulales</taxon>
        <taxon>Pirellulaceae</taxon>
        <taxon>Roseiconus</taxon>
    </lineage>
</organism>
<dbReference type="SUPFAM" id="SSF51011">
    <property type="entry name" value="Glycosyl hydrolase domain"/>
    <property type="match status" value="1"/>
</dbReference>
<dbReference type="EMBL" id="JASZZN010000013">
    <property type="protein sequence ID" value="MDM4017364.1"/>
    <property type="molecule type" value="Genomic_DNA"/>
</dbReference>
<sequence length="663" mass="77245">MIGLTEATEIAPSYRDEIEFQADLTLQRLRPRLHEVWEATQTDSTLQELFDERLQEFWRPLFRRLISLYGTRYDFFYHCEQILETCARSFADRSAELRESDRRRVIEPDWFQSEQIVGGALYVDLFSENLCKLREHVAYFKELGLTYLHLMPLFAVRPGNNDGGYAISNYRSVDPSLGTVEDLRLLADELREAGINLVLDFVFNHTADDHEWAMRAQAGQREYQEYYYMFPDRDIPEQYERNLREIFPTVRRGNFTWHEGTRRWVWTTFNSFQWDLNYGNPAVFRSMLDELLFIANLGVDILRLDAVAFVWKRMGTNCENLPEAHELIQAFNYATRIAAPGLVFKSEAIVHPDEVVKYIDIGECQISYNPTLMALLWESLATRRTSLLTRTLARRFSLPVGTSWVNYLRCHDDIGWTFDDGDAWSIGINAYDHRQFLNRFYTGQFDGSFARGVPFQENELTGDMRISGTMASLAGLEKAIEEEDEWGKELSIRRMMLLHGITLSIGGIPLLYMGEEWGMLNDYDFVRDPAKAGDSRWIHRPKMRWEYLEELDEDVARDSVRRRIYRSLQKMIAIRKSNRALAGQEMKLIGCDNSHLLSYIRQCDGSRLVVIGNFSEEEQSINGNILRTAGLGRFFVNLLDDTEFSTSQPIHLDPYALLWLKSV</sequence>
<evidence type="ECO:0000313" key="2">
    <source>
        <dbReference type="EMBL" id="MDM4017364.1"/>
    </source>
</evidence>
<dbReference type="CDD" id="cd11324">
    <property type="entry name" value="AmyAc_Amylosucrase"/>
    <property type="match status" value="1"/>
</dbReference>
<comment type="caution">
    <text evidence="2">The sequence shown here is derived from an EMBL/GenBank/DDBJ whole genome shotgun (WGS) entry which is preliminary data.</text>
</comment>
<proteinExistence type="predicted"/>
<accession>A0ABT7PLH1</accession>
<gene>
    <name evidence="2" type="ORF">QTN89_18090</name>
</gene>
<dbReference type="InterPro" id="IPR006047">
    <property type="entry name" value="GH13_cat_dom"/>
</dbReference>
<evidence type="ECO:0000313" key="3">
    <source>
        <dbReference type="Proteomes" id="UP001239462"/>
    </source>
</evidence>
<dbReference type="Gene3D" id="2.60.40.1180">
    <property type="entry name" value="Golgi alpha-mannosidase II"/>
    <property type="match status" value="1"/>
</dbReference>
<dbReference type="Gene3D" id="3.90.400.10">
    <property type="entry name" value="Oligo-1,6-glucosidase, Domain 2"/>
    <property type="match status" value="1"/>
</dbReference>
<name>A0ABT7PLH1_9BACT</name>
<dbReference type="Gene3D" id="1.10.1740.10">
    <property type="match status" value="1"/>
</dbReference>
<dbReference type="PANTHER" id="PTHR10357">
    <property type="entry name" value="ALPHA-AMYLASE FAMILY MEMBER"/>
    <property type="match status" value="1"/>
</dbReference>
<protein>
    <submittedName>
        <fullName evidence="2">Alpha-amylase family glycosyl hydrolase</fullName>
    </submittedName>
</protein>
<dbReference type="InterPro" id="IPR013780">
    <property type="entry name" value="Glyco_hydro_b"/>
</dbReference>
<dbReference type="GO" id="GO:0016787">
    <property type="term" value="F:hydrolase activity"/>
    <property type="evidence" value="ECO:0007669"/>
    <property type="project" value="UniProtKB-KW"/>
</dbReference>
<dbReference type="Gene3D" id="3.20.20.80">
    <property type="entry name" value="Glycosidases"/>
    <property type="match status" value="1"/>
</dbReference>